<gene>
    <name evidence="1" type="ORF">CDAR_35501</name>
</gene>
<evidence type="ECO:0000313" key="1">
    <source>
        <dbReference type="EMBL" id="GIY34400.1"/>
    </source>
</evidence>
<proteinExistence type="predicted"/>
<dbReference type="EMBL" id="BPLQ01008057">
    <property type="protein sequence ID" value="GIY34400.1"/>
    <property type="molecule type" value="Genomic_DNA"/>
</dbReference>
<evidence type="ECO:0000313" key="2">
    <source>
        <dbReference type="Proteomes" id="UP001054837"/>
    </source>
</evidence>
<protein>
    <submittedName>
        <fullName evidence="1">Uncharacterized protein</fullName>
    </submittedName>
</protein>
<organism evidence="1 2">
    <name type="scientific">Caerostris darwini</name>
    <dbReference type="NCBI Taxonomy" id="1538125"/>
    <lineage>
        <taxon>Eukaryota</taxon>
        <taxon>Metazoa</taxon>
        <taxon>Ecdysozoa</taxon>
        <taxon>Arthropoda</taxon>
        <taxon>Chelicerata</taxon>
        <taxon>Arachnida</taxon>
        <taxon>Araneae</taxon>
        <taxon>Araneomorphae</taxon>
        <taxon>Entelegynae</taxon>
        <taxon>Araneoidea</taxon>
        <taxon>Araneidae</taxon>
        <taxon>Caerostris</taxon>
    </lineage>
</organism>
<dbReference type="AlphaFoldDB" id="A0AAV4SPJ9"/>
<name>A0AAV4SPJ9_9ARAC</name>
<sequence>MNSELSQRVNEIIRSKTNIGILIQNYLYSGNLTPLNCRSRYLNETRLATRQLHHTQRCIFDTDKGLSLCDAECALNDNVATSVERQSSPTPCARNLEECTPEKHRRANRLW</sequence>
<reference evidence="1 2" key="1">
    <citation type="submission" date="2021-06" db="EMBL/GenBank/DDBJ databases">
        <title>Caerostris darwini draft genome.</title>
        <authorList>
            <person name="Kono N."/>
            <person name="Arakawa K."/>
        </authorList>
    </citation>
    <scope>NUCLEOTIDE SEQUENCE [LARGE SCALE GENOMIC DNA]</scope>
</reference>
<dbReference type="Proteomes" id="UP001054837">
    <property type="component" value="Unassembled WGS sequence"/>
</dbReference>
<keyword evidence="2" id="KW-1185">Reference proteome</keyword>
<comment type="caution">
    <text evidence="1">The sequence shown here is derived from an EMBL/GenBank/DDBJ whole genome shotgun (WGS) entry which is preliminary data.</text>
</comment>
<accession>A0AAV4SPJ9</accession>